<keyword evidence="3" id="KW-1185">Reference proteome</keyword>
<reference evidence="2 3" key="1">
    <citation type="submission" date="2020-04" db="EMBL/GenBank/DDBJ databases">
        <authorList>
            <person name="Klaysubun C."/>
            <person name="Duangmal K."/>
            <person name="Lipun K."/>
        </authorList>
    </citation>
    <scope>NUCLEOTIDE SEQUENCE [LARGE SCALE GENOMIC DNA]</scope>
    <source>
        <strain evidence="2 3">DSM 45300</strain>
    </source>
</reference>
<accession>A0A848DH35</accession>
<feature type="transmembrane region" description="Helical" evidence="1">
    <location>
        <begin position="182"/>
        <end position="199"/>
    </location>
</feature>
<keyword evidence="1" id="KW-0812">Transmembrane</keyword>
<feature type="transmembrane region" description="Helical" evidence="1">
    <location>
        <begin position="98"/>
        <end position="119"/>
    </location>
</feature>
<feature type="transmembrane region" description="Helical" evidence="1">
    <location>
        <begin position="220"/>
        <end position="242"/>
    </location>
</feature>
<keyword evidence="1" id="KW-0472">Membrane</keyword>
<evidence type="ECO:0000256" key="1">
    <source>
        <dbReference type="SAM" id="Phobius"/>
    </source>
</evidence>
<dbReference type="RefSeq" id="WP_169412355.1">
    <property type="nucleotide sequence ID" value="NZ_JAAXKZ010000026.1"/>
</dbReference>
<comment type="caution">
    <text evidence="2">The sequence shown here is derived from an EMBL/GenBank/DDBJ whole genome shotgun (WGS) entry which is preliminary data.</text>
</comment>
<dbReference type="NCBIfam" id="NF038403">
    <property type="entry name" value="perm_prefix_1"/>
    <property type="match status" value="1"/>
</dbReference>
<feature type="transmembrane region" description="Helical" evidence="1">
    <location>
        <begin position="125"/>
        <end position="143"/>
    </location>
</feature>
<feature type="transmembrane region" description="Helical" evidence="1">
    <location>
        <begin position="351"/>
        <end position="372"/>
    </location>
</feature>
<feature type="transmembrane region" description="Helical" evidence="1">
    <location>
        <begin position="284"/>
        <end position="306"/>
    </location>
</feature>
<dbReference type="InterPro" id="IPR047928">
    <property type="entry name" value="Perm_prefix_1"/>
</dbReference>
<feature type="transmembrane region" description="Helical" evidence="1">
    <location>
        <begin position="254"/>
        <end position="272"/>
    </location>
</feature>
<dbReference type="Proteomes" id="UP000586918">
    <property type="component" value="Unassembled WGS sequence"/>
</dbReference>
<keyword evidence="1" id="KW-1133">Transmembrane helix</keyword>
<feature type="transmembrane region" description="Helical" evidence="1">
    <location>
        <begin position="318"/>
        <end position="339"/>
    </location>
</feature>
<feature type="transmembrane region" description="Helical" evidence="1">
    <location>
        <begin position="384"/>
        <end position="403"/>
    </location>
</feature>
<evidence type="ECO:0008006" key="4">
    <source>
        <dbReference type="Google" id="ProtNLM"/>
    </source>
</evidence>
<feature type="transmembrane region" description="Helical" evidence="1">
    <location>
        <begin position="424"/>
        <end position="445"/>
    </location>
</feature>
<evidence type="ECO:0000313" key="2">
    <source>
        <dbReference type="EMBL" id="NMH91859.1"/>
    </source>
</evidence>
<protein>
    <recommendedName>
        <fullName evidence="4">DUF4153 domain-containing protein</fullName>
    </recommendedName>
</protein>
<dbReference type="AlphaFoldDB" id="A0A848DH35"/>
<gene>
    <name evidence="2" type="ORF">HF519_09775</name>
</gene>
<dbReference type="EMBL" id="JAAXKZ010000026">
    <property type="protein sequence ID" value="NMH91859.1"/>
    <property type="molecule type" value="Genomic_DNA"/>
</dbReference>
<sequence>MDGVESQIAEWRAYVAKAPAVNGRDVDELEAHLRDQIAELDAAGLIADEAFLVAVKRMGDLDTLSREFAREHSGRLWKQLVLRGEDEPARPSGGWSEALVFALAAAFAIQVARLAAQFPQEQPGWLLRNIGLFVLPFLAGYFARRRQLDTRGWVLTAAPFVLVALVVNLYPYRAGSATELLVALHLPVVLWFAVAYPYMGGTIRSHERRMDFVRFTGEWIIYYVLIALGGGVLLLLTGLILQPIGIDLDRVAEWVLPSGATGAVIVAAWLVESKQHVVENMAPVLTMLFTPLFAVMLTVAAATYAVSGVAGAFDRELLSVFDALLVVVLGLVLYAMSAREPSRPAGLMDRVQLLAVASALVLDVMVLGAMLARIGDLGLTPNRVAALGLNLVLLVNLAGAAWLSSRFLTGRIAFHRLERWQTSYLPIFALWAATVVAVLPPLFAFT</sequence>
<proteinExistence type="predicted"/>
<feature type="transmembrane region" description="Helical" evidence="1">
    <location>
        <begin position="152"/>
        <end position="170"/>
    </location>
</feature>
<organism evidence="2 3">
    <name type="scientific">Pseudonocardia bannensis</name>
    <dbReference type="NCBI Taxonomy" id="630973"/>
    <lineage>
        <taxon>Bacteria</taxon>
        <taxon>Bacillati</taxon>
        <taxon>Actinomycetota</taxon>
        <taxon>Actinomycetes</taxon>
        <taxon>Pseudonocardiales</taxon>
        <taxon>Pseudonocardiaceae</taxon>
        <taxon>Pseudonocardia</taxon>
    </lineage>
</organism>
<evidence type="ECO:0000313" key="3">
    <source>
        <dbReference type="Proteomes" id="UP000586918"/>
    </source>
</evidence>
<name>A0A848DH35_9PSEU</name>